<dbReference type="PANTHER" id="PTHR35282:SF2">
    <property type="entry name" value="F5D14.24 PROTEIN"/>
    <property type="match status" value="1"/>
</dbReference>
<dbReference type="EMBL" id="CM000882">
    <property type="protein sequence ID" value="KQK00832.1"/>
    <property type="molecule type" value="Genomic_DNA"/>
</dbReference>
<gene>
    <name evidence="3" type="primary">LOC100830018</name>
    <name evidence="2" type="ORF">BRADI_3g52102v3</name>
</gene>
<dbReference type="eggNOG" id="ENOG502SDQ8">
    <property type="taxonomic scope" value="Eukaryota"/>
</dbReference>
<dbReference type="OrthoDB" id="632588at2759"/>
<dbReference type="HOGENOM" id="CLU_161102_0_0_1"/>
<dbReference type="Proteomes" id="UP000008810">
    <property type="component" value="Chromosome 3"/>
</dbReference>
<reference evidence="2 3" key="1">
    <citation type="journal article" date="2010" name="Nature">
        <title>Genome sequencing and analysis of the model grass Brachypodium distachyon.</title>
        <authorList>
            <consortium name="International Brachypodium Initiative"/>
        </authorList>
    </citation>
    <scope>NUCLEOTIDE SEQUENCE [LARGE SCALE GENOMIC DNA]</scope>
    <source>
        <strain evidence="2">Bd21</strain>
        <strain evidence="3">cv. Bd21</strain>
    </source>
</reference>
<dbReference type="AlphaFoldDB" id="I1ICR9"/>
<dbReference type="RefSeq" id="XP_024318337.1">
    <property type="nucleotide sequence ID" value="XM_024462569.1"/>
</dbReference>
<feature type="compositionally biased region" description="Pro residues" evidence="1">
    <location>
        <begin position="29"/>
        <end position="39"/>
    </location>
</feature>
<accession>I1ICR9</accession>
<evidence type="ECO:0000256" key="1">
    <source>
        <dbReference type="SAM" id="MobiDB-lite"/>
    </source>
</evidence>
<proteinExistence type="predicted"/>
<dbReference type="PANTHER" id="PTHR35282">
    <property type="entry name" value="F5D14.24 PROTEIN"/>
    <property type="match status" value="1"/>
</dbReference>
<protein>
    <submittedName>
        <fullName evidence="2 3">Uncharacterized protein</fullName>
    </submittedName>
</protein>
<dbReference type="Pfam" id="PF21737">
    <property type="entry name" value="DUF6865"/>
    <property type="match status" value="1"/>
</dbReference>
<evidence type="ECO:0000313" key="3">
    <source>
        <dbReference type="EnsemblPlants" id="KQK00832"/>
    </source>
</evidence>
<dbReference type="InterPro" id="IPR049198">
    <property type="entry name" value="DUF6865"/>
</dbReference>
<organism evidence="2">
    <name type="scientific">Brachypodium distachyon</name>
    <name type="common">Purple false brome</name>
    <name type="synonym">Trachynia distachya</name>
    <dbReference type="NCBI Taxonomy" id="15368"/>
    <lineage>
        <taxon>Eukaryota</taxon>
        <taxon>Viridiplantae</taxon>
        <taxon>Streptophyta</taxon>
        <taxon>Embryophyta</taxon>
        <taxon>Tracheophyta</taxon>
        <taxon>Spermatophyta</taxon>
        <taxon>Magnoliopsida</taxon>
        <taxon>Liliopsida</taxon>
        <taxon>Poales</taxon>
        <taxon>Poaceae</taxon>
        <taxon>BOP clade</taxon>
        <taxon>Pooideae</taxon>
        <taxon>Stipodae</taxon>
        <taxon>Brachypodieae</taxon>
        <taxon>Brachypodium</taxon>
    </lineage>
</organism>
<reference evidence="2" key="2">
    <citation type="submission" date="2017-06" db="EMBL/GenBank/DDBJ databases">
        <title>WGS assembly of Brachypodium distachyon.</title>
        <authorList>
            <consortium name="The International Brachypodium Initiative"/>
            <person name="Lucas S."/>
            <person name="Harmon-Smith M."/>
            <person name="Lail K."/>
            <person name="Tice H."/>
            <person name="Grimwood J."/>
            <person name="Bruce D."/>
            <person name="Barry K."/>
            <person name="Shu S."/>
            <person name="Lindquist E."/>
            <person name="Wang M."/>
            <person name="Pitluck S."/>
            <person name="Vogel J.P."/>
            <person name="Garvin D.F."/>
            <person name="Mockler T.C."/>
            <person name="Schmutz J."/>
            <person name="Rokhsar D."/>
            <person name="Bevan M.W."/>
        </authorList>
    </citation>
    <scope>NUCLEOTIDE SEQUENCE</scope>
    <source>
        <strain evidence="2">Bd21</strain>
    </source>
</reference>
<dbReference type="RefSeq" id="XP_024318338.1">
    <property type="nucleotide sequence ID" value="XM_024462570.1"/>
</dbReference>
<dbReference type="GeneID" id="100830018"/>
<evidence type="ECO:0000313" key="4">
    <source>
        <dbReference type="Proteomes" id="UP000008810"/>
    </source>
</evidence>
<feature type="region of interest" description="Disordered" evidence="1">
    <location>
        <begin position="23"/>
        <end position="48"/>
    </location>
</feature>
<evidence type="ECO:0000313" key="2">
    <source>
        <dbReference type="EMBL" id="KQK00832.1"/>
    </source>
</evidence>
<keyword evidence="4" id="KW-1185">Reference proteome</keyword>
<dbReference type="OMA" id="PAEFTQE"/>
<sequence length="81" mass="8399">MASPAASAEFARETARQSLIAISQSVPDLPNPKVKPPSTPVANGYHDDGADNCRSKLISISDLSCPDALPTPCPPKNVATV</sequence>
<reference evidence="3" key="3">
    <citation type="submission" date="2018-08" db="UniProtKB">
        <authorList>
            <consortium name="EnsemblPlants"/>
        </authorList>
    </citation>
    <scope>IDENTIFICATION</scope>
    <source>
        <strain evidence="3">cv. Bd21</strain>
    </source>
</reference>
<name>I1ICR9_BRADI</name>
<dbReference type="EnsemblPlants" id="KQK00832">
    <property type="protein sequence ID" value="KQK00832"/>
    <property type="gene ID" value="BRADI_3g52102v3"/>
</dbReference>
<dbReference type="Gramene" id="KQK00832">
    <property type="protein sequence ID" value="KQK00832"/>
    <property type="gene ID" value="BRADI_3g52102v3"/>
</dbReference>